<name>Q7NZK7_CHRVO</name>
<protein>
    <submittedName>
        <fullName evidence="1">Uncharacterized protein</fullName>
    </submittedName>
</protein>
<dbReference type="HOGENOM" id="CLU_2463504_0_0_4"/>
<dbReference type="EMBL" id="AE016825">
    <property type="protein sequence ID" value="AAQ58589.1"/>
    <property type="molecule type" value="Genomic_DNA"/>
</dbReference>
<dbReference type="InterPro" id="IPR050026">
    <property type="entry name" value="PHA_gran_PhaM_N"/>
</dbReference>
<reference evidence="1 2" key="1">
    <citation type="journal article" date="2003" name="Proc. Natl. Acad. Sci. U.S.A.">
        <title>The complete genome sequence of Chromobacterium violaceum reveals remarkable and exploitable bacterial adaptability.</title>
        <authorList>
            <person name="Vasconcelos A.T.R."/>
            <person name="de Almeida D.F."/>
            <person name="Almeida F.C."/>
            <person name="de Almeida L.G.P."/>
            <person name="de Almeida R."/>
            <person name="Goncalves J.A.A."/>
            <person name="Andrade E.M."/>
            <person name="Antonio R.V."/>
            <person name="Araripe J."/>
            <person name="de Araujo M.F.F."/>
            <person name="Filho S.A."/>
            <person name="Azevedo V."/>
            <person name="Batista A.J."/>
            <person name="Bataus L.A.M."/>
            <person name="Batista J.S."/>
            <person name="Belo A."/>
            <person name="vander Berg C."/>
            <person name="Blamey J."/>
            <person name="Bogo M."/>
            <person name="Bonato S."/>
            <person name="Bordignon J."/>
            <person name="Brito C.A."/>
            <person name="Brocchi M."/>
            <person name="Burity H.A."/>
            <person name="Camargo A.A."/>
            <person name="Cardoso D.D.P."/>
            <person name="Carneiro N.P."/>
            <person name="Carraro D.M."/>
            <person name="Carvalho C.M.B."/>
            <person name="Cascardo J.C.M."/>
            <person name="Cavada B.S."/>
            <person name="Chueire L.M.O."/>
            <person name="Pasa T.B.C."/>
            <person name="Duran N."/>
            <person name="Fagundes N."/>
            <person name="Falcao C.L."/>
            <person name="Fantinatti F."/>
            <person name="Farias I.P."/>
            <person name="Felipe M.S.S."/>
            <person name="Ferrari L.P."/>
            <person name="Ferro J.A."/>
            <person name="Ferro M.I.T."/>
            <person name="Franco G.R."/>
            <person name="Freitas N.S.A."/>
            <person name="Furlan L.R."/>
            <person name="Gazzinelli R.T."/>
            <person name="Gomes E.A."/>
            <person name="Goncalves P.R."/>
            <person name="Grangeiro T.B."/>
            <person name="Grattapaglia D."/>
            <person name="Grisard E.C."/>
            <person name="Guimaraes C.T."/>
            <person name="Hanna E.S."/>
            <person name="Hungria M."/>
            <person name="Jardim S.N."/>
            <person name="Laurino J."/>
            <person name="Leoi L.C.T."/>
            <person name="Fassarella L."/>
            <person name="Lima A."/>
            <person name="Loureiro M.F."/>
            <person name="Lyra M.C.P."/>
            <person name="Macedo M."/>
            <person name="Madeira H.M.F."/>
            <person name="Manfio G.P."/>
            <person name="Maranhao A.Q."/>
            <person name="Martins W.S."/>
            <person name="di Mauro S.M.Z."/>
            <person name="de Medeiros S.R.B."/>
            <person name="Meissner R.D.V."/>
            <person name="Menck C.F.M."/>
            <person name="Moreira M.A.M."/>
            <person name="Nascimento F.F."/>
            <person name="Nicolas M.F."/>
            <person name="Oliveira J.G."/>
            <person name="Oliveira S.C."/>
            <person name="Paixao R.F.C."/>
            <person name="Parente J.A."/>
            <person name="Pedrosa F.O."/>
            <person name="Pena S.J.D."/>
            <person name="Perreira J.O."/>
            <person name="Perreira M."/>
            <person name="Pinto L.S.R.C."/>
            <person name="Pinto L.S."/>
            <person name="Porto J.I.R."/>
            <person name="Potrich D.P."/>
            <person name="Neto C.E.R."/>
            <person name="Reis A.M.M."/>
            <person name="Rigo L.U."/>
            <person name="Rondinelli E."/>
            <person name="dos Santos E.B.P."/>
            <person name="Santos F.R."/>
            <person name="Schneider M.P.C."/>
            <person name="Seuanez H.N."/>
            <person name="Silva A.M.R."/>
            <person name="da Silva A.L.C."/>
            <person name="Silva D.W."/>
            <person name="Silva R."/>
            <person name="Simoes I.C."/>
            <person name="Simon D."/>
            <person name="Soares C.M.A."/>
            <person name="Soares R.B.A."/>
            <person name="Souza E.M."/>
            <person name="Souza K.R.L."/>
            <person name="Souza R.C."/>
            <person name="Steffens M.B.R."/>
            <person name="Steindel M."/>
            <person name="Teixeira S.R."/>
            <person name="Urmenyi T."/>
            <person name="Vettore A."/>
            <person name="Wassem R."/>
            <person name="Zaha A."/>
            <person name="Simpson A.J.G."/>
        </authorList>
    </citation>
    <scope>NUCLEOTIDE SEQUENCE [LARGE SCALE GENOMIC DNA]</scope>
    <source>
        <strain evidence="2">ATCC 12472 / DSM 30191 / JCM 1249 / NBRC 12614 / NCIMB 9131 / NCTC 9757</strain>
    </source>
</reference>
<dbReference type="Proteomes" id="UP000001424">
    <property type="component" value="Chromosome"/>
</dbReference>
<dbReference type="NCBIfam" id="NF043076">
    <property type="entry name" value="PHA_gran_PhaM"/>
    <property type="match status" value="1"/>
</dbReference>
<evidence type="ECO:0000313" key="1">
    <source>
        <dbReference type="EMBL" id="AAQ58589.1"/>
    </source>
</evidence>
<sequence length="88" mass="10129">MQETSMSQDNHNDPFALFRQFWQQATPPGMQAFLPPMSEEEIERKLAELRVVEGWLTMNLGVLSMQIKTLEMQKTALHSMRPKDPPVG</sequence>
<evidence type="ECO:0000313" key="2">
    <source>
        <dbReference type="Proteomes" id="UP000001424"/>
    </source>
</evidence>
<dbReference type="eggNOG" id="ENOG503351E">
    <property type="taxonomic scope" value="Bacteria"/>
</dbReference>
<proteinExistence type="predicted"/>
<dbReference type="KEGG" id="cvi:CV_0915"/>
<organism evidence="1 2">
    <name type="scientific">Chromobacterium violaceum (strain ATCC 12472 / DSM 30191 / JCM 1249 / CCUG 213 / NBRC 12614 / NCIMB 9131 / NCTC 9757 / MK)</name>
    <dbReference type="NCBI Taxonomy" id="243365"/>
    <lineage>
        <taxon>Bacteria</taxon>
        <taxon>Pseudomonadati</taxon>
        <taxon>Pseudomonadota</taxon>
        <taxon>Betaproteobacteria</taxon>
        <taxon>Neisseriales</taxon>
        <taxon>Chromobacteriaceae</taxon>
        <taxon>Chromobacterium</taxon>
    </lineage>
</organism>
<dbReference type="STRING" id="243365.CV_0915"/>
<gene>
    <name evidence="1" type="ordered locus">CV_0915</name>
</gene>
<keyword evidence="2" id="KW-1185">Reference proteome</keyword>
<accession>Q7NZK7</accession>
<dbReference type="AlphaFoldDB" id="Q7NZK7"/>